<dbReference type="SUPFAM" id="SSF50729">
    <property type="entry name" value="PH domain-like"/>
    <property type="match status" value="1"/>
</dbReference>
<dbReference type="GO" id="GO:0046856">
    <property type="term" value="P:phosphatidylinositol dephosphorylation"/>
    <property type="evidence" value="ECO:0007669"/>
    <property type="project" value="TreeGrafter"/>
</dbReference>
<dbReference type="EMBL" id="LNIX01000003">
    <property type="protein sequence ID" value="OXA56682.1"/>
    <property type="molecule type" value="Genomic_DNA"/>
</dbReference>
<keyword evidence="6" id="KW-1185">Reference proteome</keyword>
<dbReference type="PROSITE" id="PS51339">
    <property type="entry name" value="PPASE_MYOTUBULARIN"/>
    <property type="match status" value="1"/>
</dbReference>
<feature type="domain" description="Myotubularin phosphatase" evidence="4">
    <location>
        <begin position="125"/>
        <end position="523"/>
    </location>
</feature>
<evidence type="ECO:0000259" key="4">
    <source>
        <dbReference type="PROSITE" id="PS51339"/>
    </source>
</evidence>
<dbReference type="InterPro" id="IPR048994">
    <property type="entry name" value="PH-GRAM_MTMR6-9"/>
</dbReference>
<sequence>MEFIELIKVPKVDNVTMRRNALPTVEGGTLCITSHHLILSSRKDGEEELWLLHRNIDLVERKPLTLGGGSLVIKCKDFSVIHLDIVGSEDFNNAADSIEALSNVDAQHLMYAFFYRPMYSIVEDGWTAFSTEAEFSKLILQSENEWRISHINRDYSVCKSYPKTVVVPKSIPDEEILVAATFRQGGRFPVLCFRHENGAVLLRAGEPLVGPSGRRCKEDERLINAILTIGKRGYIIDTRSQTLAQTARTKGGGVELEIYYPQWRRIHKPIDRHYTLLDSLSKLLEACSDTNCTMDKWLSRLDASGWLTNVRETLNCACVVAQCLDQESNSVLIHGGDGVDLTLAVTSLTQIILNPDCRSIRGFEALIEREWLQGGYPFRTRHSKSAFAYSLSNVKNQRKAYAPSFLLFSQNGDVHADPSCGFLLFIDCVWQIYNQFPFSFEFSEQFLMTLVQHSYASQFGTFLCDNVCEREELHLMTKTVSLWSHVNRPDIMQSYMNPVYEPNPCVIWPSVHPISLQLWNGMYLKGIIDQSSMKKTWNTIAELKENEKELKKEAIKLRKYLLDLHQSRHSIQRKLSEATIDDNPTSDDCVNFQHTEDSSSESPGDIDHPLKYQ</sequence>
<dbReference type="Pfam" id="PF06602">
    <property type="entry name" value="Myotub-related"/>
    <property type="match status" value="1"/>
</dbReference>
<dbReference type="OMA" id="IEREWIC"/>
<dbReference type="InterPro" id="IPR030564">
    <property type="entry name" value="Myotubularin"/>
</dbReference>
<dbReference type="GO" id="GO:0010507">
    <property type="term" value="P:negative regulation of autophagy"/>
    <property type="evidence" value="ECO:0007669"/>
    <property type="project" value="TreeGrafter"/>
</dbReference>
<dbReference type="GO" id="GO:0005737">
    <property type="term" value="C:cytoplasm"/>
    <property type="evidence" value="ECO:0007669"/>
    <property type="project" value="TreeGrafter"/>
</dbReference>
<comment type="caution">
    <text evidence="5">The sequence shown here is derived from an EMBL/GenBank/DDBJ whole genome shotgun (WGS) entry which is preliminary data.</text>
</comment>
<protein>
    <submittedName>
        <fullName evidence="5">Myotubularin-related protein 9</fullName>
    </submittedName>
</protein>
<evidence type="ECO:0000256" key="1">
    <source>
        <dbReference type="ARBA" id="ARBA00007471"/>
    </source>
</evidence>
<reference evidence="5 6" key="1">
    <citation type="submission" date="2015-12" db="EMBL/GenBank/DDBJ databases">
        <title>The genome of Folsomia candida.</title>
        <authorList>
            <person name="Faddeeva A."/>
            <person name="Derks M.F."/>
            <person name="Anvar Y."/>
            <person name="Smit S."/>
            <person name="Van Straalen N."/>
            <person name="Roelofs D."/>
        </authorList>
    </citation>
    <scope>NUCLEOTIDE SEQUENCE [LARGE SCALE GENOMIC DNA]</scope>
    <source>
        <strain evidence="5 6">VU population</strain>
        <tissue evidence="5">Whole body</tissue>
    </source>
</reference>
<feature type="region of interest" description="Disordered" evidence="3">
    <location>
        <begin position="575"/>
        <end position="613"/>
    </location>
</feature>
<dbReference type="InterPro" id="IPR010569">
    <property type="entry name" value="Myotubularin-like_Pase_dom"/>
</dbReference>
<dbReference type="AlphaFoldDB" id="A0A226EGI2"/>
<dbReference type="InterPro" id="IPR029021">
    <property type="entry name" value="Prot-tyrosine_phosphatase-like"/>
</dbReference>
<evidence type="ECO:0000313" key="5">
    <source>
        <dbReference type="EMBL" id="OXA56682.1"/>
    </source>
</evidence>
<dbReference type="Pfam" id="PF21098">
    <property type="entry name" value="PH-GRAM_MTMR6-like"/>
    <property type="match status" value="1"/>
</dbReference>
<dbReference type="PANTHER" id="PTHR10807:SF73">
    <property type="entry name" value="LD06050P"/>
    <property type="match status" value="1"/>
</dbReference>
<keyword evidence="2" id="KW-0175">Coiled coil</keyword>
<dbReference type="CDD" id="cd13211">
    <property type="entry name" value="PH-GRAM_MTMR9"/>
    <property type="match status" value="1"/>
</dbReference>
<proteinExistence type="inferred from homology"/>
<accession>A0A226EGI2</accession>
<gene>
    <name evidence="5" type="ORF">Fcan01_08278</name>
</gene>
<evidence type="ECO:0000256" key="3">
    <source>
        <dbReference type="SAM" id="MobiDB-lite"/>
    </source>
</evidence>
<dbReference type="PANTHER" id="PTHR10807">
    <property type="entry name" value="MYOTUBULARIN-RELATED"/>
    <property type="match status" value="1"/>
</dbReference>
<dbReference type="Proteomes" id="UP000198287">
    <property type="component" value="Unassembled WGS sequence"/>
</dbReference>
<name>A0A226EGI2_FOLCA</name>
<dbReference type="OrthoDB" id="271628at2759"/>
<organism evidence="5 6">
    <name type="scientific">Folsomia candida</name>
    <name type="common">Springtail</name>
    <dbReference type="NCBI Taxonomy" id="158441"/>
    <lineage>
        <taxon>Eukaryota</taxon>
        <taxon>Metazoa</taxon>
        <taxon>Ecdysozoa</taxon>
        <taxon>Arthropoda</taxon>
        <taxon>Hexapoda</taxon>
        <taxon>Collembola</taxon>
        <taxon>Entomobryomorpha</taxon>
        <taxon>Isotomoidea</taxon>
        <taxon>Isotomidae</taxon>
        <taxon>Proisotominae</taxon>
        <taxon>Folsomia</taxon>
    </lineage>
</organism>
<evidence type="ECO:0000256" key="2">
    <source>
        <dbReference type="SAM" id="Coils"/>
    </source>
</evidence>
<evidence type="ECO:0000313" key="6">
    <source>
        <dbReference type="Proteomes" id="UP000198287"/>
    </source>
</evidence>
<dbReference type="SUPFAM" id="SSF52799">
    <property type="entry name" value="(Phosphotyrosine protein) phosphatases II"/>
    <property type="match status" value="1"/>
</dbReference>
<dbReference type="STRING" id="158441.A0A226EGI2"/>
<comment type="similarity">
    <text evidence="1">Belongs to the protein-tyrosine phosphatase family. Non-receptor class myotubularin subfamily.</text>
</comment>
<feature type="coiled-coil region" evidence="2">
    <location>
        <begin position="533"/>
        <end position="560"/>
    </location>
</feature>
<dbReference type="GO" id="GO:0019903">
    <property type="term" value="F:protein phosphatase binding"/>
    <property type="evidence" value="ECO:0007669"/>
    <property type="project" value="TreeGrafter"/>
</dbReference>
<dbReference type="CDD" id="cd14536">
    <property type="entry name" value="PTP-MTMR9"/>
    <property type="match status" value="1"/>
</dbReference>
<dbReference type="Gene3D" id="2.30.29.30">
    <property type="entry name" value="Pleckstrin-homology domain (PH domain)/Phosphotyrosine-binding domain (PTB)"/>
    <property type="match status" value="1"/>
</dbReference>
<dbReference type="InterPro" id="IPR011993">
    <property type="entry name" value="PH-like_dom_sf"/>
</dbReference>